<dbReference type="EMBL" id="SUNJ01010721">
    <property type="protein sequence ID" value="TPP59436.1"/>
    <property type="molecule type" value="Genomic_DNA"/>
</dbReference>
<proteinExistence type="predicted"/>
<evidence type="ECO:0000313" key="2">
    <source>
        <dbReference type="Proteomes" id="UP000316759"/>
    </source>
</evidence>
<comment type="caution">
    <text evidence="1">The sequence shown here is derived from an EMBL/GenBank/DDBJ whole genome shotgun (WGS) entry which is preliminary data.</text>
</comment>
<keyword evidence="2" id="KW-1185">Reference proteome</keyword>
<reference evidence="1 2" key="1">
    <citation type="submission" date="2019-04" db="EMBL/GenBank/DDBJ databases">
        <title>Annotation for the trematode Fasciola gigantica.</title>
        <authorList>
            <person name="Choi Y.-J."/>
        </authorList>
    </citation>
    <scope>NUCLEOTIDE SEQUENCE [LARGE SCALE GENOMIC DNA]</scope>
    <source>
        <strain evidence="1">Uganda_cow_1</strain>
    </source>
</reference>
<dbReference type="Proteomes" id="UP000316759">
    <property type="component" value="Unassembled WGS sequence"/>
</dbReference>
<dbReference type="AlphaFoldDB" id="A0A504YG47"/>
<protein>
    <submittedName>
        <fullName evidence="1">Uncharacterized protein</fullName>
    </submittedName>
</protein>
<feature type="non-terminal residue" evidence="1">
    <location>
        <position position="1"/>
    </location>
</feature>
<name>A0A504YG47_FASGI</name>
<evidence type="ECO:0000313" key="1">
    <source>
        <dbReference type="EMBL" id="TPP59436.1"/>
    </source>
</evidence>
<organism evidence="1 2">
    <name type="scientific">Fasciola gigantica</name>
    <name type="common">Giant liver fluke</name>
    <dbReference type="NCBI Taxonomy" id="46835"/>
    <lineage>
        <taxon>Eukaryota</taxon>
        <taxon>Metazoa</taxon>
        <taxon>Spiralia</taxon>
        <taxon>Lophotrochozoa</taxon>
        <taxon>Platyhelminthes</taxon>
        <taxon>Trematoda</taxon>
        <taxon>Digenea</taxon>
        <taxon>Plagiorchiida</taxon>
        <taxon>Echinostomata</taxon>
        <taxon>Echinostomatoidea</taxon>
        <taxon>Fasciolidae</taxon>
        <taxon>Fasciola</taxon>
    </lineage>
</organism>
<gene>
    <name evidence="1" type="ORF">FGIG_11529</name>
</gene>
<accession>A0A504YG47</accession>
<sequence>PHRFTGLSNIPIKQPRRQLHLNPVHNHPSKVRRMPHRAPLLSHTSVFKCIYGFTKLRKHSCLASNRIYSCASTNVHTKWFRAAFDSSNRLDFDTHYRSCTLLNANPRDTIITDVADFIFRKSLSADNIVFAIPKTNITEIHKKNSNIHALKTKL</sequence>